<evidence type="ECO:0000259" key="2">
    <source>
        <dbReference type="Pfam" id="PF01882"/>
    </source>
</evidence>
<dbReference type="EMBL" id="JMIY01000002">
    <property type="protein sequence ID" value="KCZ72807.1"/>
    <property type="molecule type" value="Genomic_DNA"/>
</dbReference>
<dbReference type="Proteomes" id="UP000027153">
    <property type="component" value="Unassembled WGS sequence"/>
</dbReference>
<keyword evidence="4" id="KW-1185">Reference proteome</keyword>
<proteinExistence type="predicted"/>
<evidence type="ECO:0000256" key="1">
    <source>
        <dbReference type="SAM" id="Phobius"/>
    </source>
</evidence>
<evidence type="ECO:0000313" key="4">
    <source>
        <dbReference type="Proteomes" id="UP000027153"/>
    </source>
</evidence>
<accession>A0A062V666</accession>
<dbReference type="Pfam" id="PF01882">
    <property type="entry name" value="DUF58"/>
    <property type="match status" value="1"/>
</dbReference>
<protein>
    <recommendedName>
        <fullName evidence="2">DUF58 domain-containing protein</fullName>
    </recommendedName>
</protein>
<evidence type="ECO:0000313" key="3">
    <source>
        <dbReference type="EMBL" id="KCZ72807.1"/>
    </source>
</evidence>
<dbReference type="InterPro" id="IPR002881">
    <property type="entry name" value="DUF58"/>
</dbReference>
<feature type="transmembrane region" description="Helical" evidence="1">
    <location>
        <begin position="12"/>
        <end position="29"/>
    </location>
</feature>
<dbReference type="AlphaFoldDB" id="A0A062V666"/>
<dbReference type="PANTHER" id="PTHR34351">
    <property type="entry name" value="SLR1927 PROTEIN-RELATED"/>
    <property type="match status" value="1"/>
</dbReference>
<sequence length="467" mass="53259">MHIQQRGKNIAAFIFIFLLLGLITANLLFYAAGVIIAFAVFFDLVSFLAAIKAMEISIIRKINKSRLFVGNALSVDVELKINARHLKNIYLQDVYPDAFQLGTGDSAKRIDTKEPDHSISYTLSAAKRGIYHFSESFLHLESNFHMFMHSISLESRSEVSVYPPVLSRRSIQAGYISSLYGPGRSKQRGMGIEVANIRDYIAGDDFRHIDWKTSLRLNSMFTREFESDTGLPVFVLMDHSSTDDSSAGLDHAVIVANYLTQQAANSDQQVGLITFTHDRVTNQALLKKGKKRLEIIKDLFTLAPVESRPYSIAMDTGEIKEIERKLGSYNGGGFYSVLAPFFTDRSEHLKAMEMQGIYQAIKRVISFSRTPSMIAIITDLVSDVPFIESIRLATYYGNRVVLIVTPRIFFREYDVVKLEEHFQEYMVLQRKIERFRRLKNVRVIEVGPGDKPEVLINQAVYRWKMRY</sequence>
<name>A0A062V666_9EURY</name>
<keyword evidence="1" id="KW-1133">Transmembrane helix</keyword>
<comment type="caution">
    <text evidence="3">The sequence shown here is derived from an EMBL/GenBank/DDBJ whole genome shotgun (WGS) entry which is preliminary data.</text>
</comment>
<reference evidence="3 4" key="1">
    <citation type="journal article" date="2013" name="Nature">
        <title>Anaerobic oxidation of methane coupled to nitrate reduction in a novel archaeal lineage.</title>
        <authorList>
            <person name="Haroon M.F."/>
            <person name="Hu S."/>
            <person name="Shi Y."/>
            <person name="Imelfort M."/>
            <person name="Keller J."/>
            <person name="Hugenholtz P."/>
            <person name="Yuan Z."/>
            <person name="Tyson G.W."/>
        </authorList>
    </citation>
    <scope>NUCLEOTIDE SEQUENCE [LARGE SCALE GENOMIC DNA]</scope>
    <source>
        <strain evidence="3 4">ANME-2d</strain>
    </source>
</reference>
<dbReference type="PANTHER" id="PTHR34351:SF2">
    <property type="entry name" value="DUF58 DOMAIN-CONTAINING PROTEIN"/>
    <property type="match status" value="1"/>
</dbReference>
<feature type="domain" description="DUF58" evidence="2">
    <location>
        <begin position="197"/>
        <end position="327"/>
    </location>
</feature>
<gene>
    <name evidence="3" type="ORF">ANME2D_01242</name>
</gene>
<keyword evidence="1" id="KW-0472">Membrane</keyword>
<organism evidence="3 4">
    <name type="scientific">Candidatus Methanoperedens nitratireducens</name>
    <dbReference type="NCBI Taxonomy" id="1392998"/>
    <lineage>
        <taxon>Archaea</taxon>
        <taxon>Methanobacteriati</taxon>
        <taxon>Methanobacteriota</taxon>
        <taxon>Stenosarchaea group</taxon>
        <taxon>Methanomicrobia</taxon>
        <taxon>Methanosarcinales</taxon>
        <taxon>ANME-2 cluster</taxon>
        <taxon>Candidatus Methanoperedentaceae</taxon>
        <taxon>Candidatus Methanoperedens</taxon>
    </lineage>
</organism>
<keyword evidence="1" id="KW-0812">Transmembrane</keyword>
<dbReference type="RefSeq" id="WP_048089826.1">
    <property type="nucleotide sequence ID" value="NZ_JMIY01000002.1"/>
</dbReference>
<dbReference type="OrthoDB" id="3263at2157"/>